<keyword evidence="1" id="KW-0238">DNA-binding</keyword>
<dbReference type="Proteomes" id="UP000605392">
    <property type="component" value="Unassembled WGS sequence"/>
</dbReference>
<organism evidence="1 2">
    <name type="scientific">Hymenobacter qilianensis</name>
    <dbReference type="NCBI Taxonomy" id="1385715"/>
    <lineage>
        <taxon>Bacteria</taxon>
        <taxon>Pseudomonadati</taxon>
        <taxon>Bacteroidota</taxon>
        <taxon>Cytophagia</taxon>
        <taxon>Cytophagales</taxon>
        <taxon>Hymenobacteraceae</taxon>
        <taxon>Hymenobacter</taxon>
    </lineage>
</organism>
<evidence type="ECO:0000313" key="2">
    <source>
        <dbReference type="Proteomes" id="UP000605392"/>
    </source>
</evidence>
<evidence type="ECO:0000313" key="1">
    <source>
        <dbReference type="EMBL" id="GGF65870.1"/>
    </source>
</evidence>
<reference evidence="1 2" key="1">
    <citation type="journal article" date="2019" name="Int. J. Syst. Evol. Microbiol.">
        <title>The Global Catalogue of Microorganisms (GCM) 10K type strain sequencing project: providing services to taxonomists for standard genome sequencing and annotation.</title>
        <authorList>
            <consortium name="The Broad Institute Genomics Platform"/>
            <consortium name="The Broad Institute Genome Sequencing Center for Infectious Disease"/>
            <person name="Wu L."/>
            <person name="Ma J."/>
        </authorList>
    </citation>
    <scope>NUCLEOTIDE SEQUENCE [LARGE SCALE GENOMIC DNA]</scope>
    <source>
        <strain evidence="1 2">CGMCC 1.12720</strain>
    </source>
</reference>
<proteinExistence type="predicted"/>
<gene>
    <name evidence="1" type="ORF">GCM10011375_21100</name>
</gene>
<accession>A0ACB5PRZ3</accession>
<keyword evidence="2" id="KW-1185">Reference proteome</keyword>
<sequence>MRLYKMPPMPSILLIEDEPALGMIVKDSLEVRGFTVRYAADGQEGLELFRQQCPDIVVADVMMPRLDGFSLAEIIRRDNASVPIIFLTARSQPADVVRGFELGGNDYLKKPFSMDELIVRIKARLSTTPPAAAPSAVLTIGRYEFDHPRQRLLLGTHEEVLTHREAELLKCLYDQRNQVLERATVLQELWGNDSFFNGRSLDVFITRLRRYLKDDPQVQIVNVRGIGYKLIW</sequence>
<comment type="caution">
    <text evidence="1">The sequence shown here is derived from an EMBL/GenBank/DDBJ whole genome shotgun (WGS) entry which is preliminary data.</text>
</comment>
<dbReference type="EMBL" id="BMFN01000002">
    <property type="protein sequence ID" value="GGF65870.1"/>
    <property type="molecule type" value="Genomic_DNA"/>
</dbReference>
<name>A0ACB5PRZ3_9BACT</name>
<protein>
    <submittedName>
        <fullName evidence="1">DNA-binding response regulator</fullName>
    </submittedName>
</protein>